<keyword evidence="5" id="KW-1185">Reference proteome</keyword>
<protein>
    <recommendedName>
        <fullName evidence="6">Amyloid beta precursor protein binding family B member 1</fullName>
    </recommendedName>
</protein>
<reference evidence="5" key="1">
    <citation type="submission" date="2016-06" db="EMBL/GenBank/DDBJ databases">
        <title>De novo assembly and RNA-Seq shows season-dependent expression and editing in black bear kidneys.</title>
        <authorList>
            <person name="Korstanje R."/>
            <person name="Srivastava A."/>
            <person name="Sarsani V.K."/>
            <person name="Sheehan S.M."/>
            <person name="Seger R.L."/>
            <person name="Barter M.E."/>
            <person name="Lindqvist C."/>
            <person name="Brody L.C."/>
            <person name="Mullikin J.C."/>
        </authorList>
    </citation>
    <scope>NUCLEOTIDE SEQUENCE [LARGE SCALE GENOMIC DNA]</scope>
</reference>
<dbReference type="AlphaFoldDB" id="A0A452SJW5"/>
<dbReference type="InterPro" id="IPR039576">
    <property type="entry name" value="APBB1/2/3"/>
</dbReference>
<reference evidence="4" key="3">
    <citation type="submission" date="2025-09" db="UniProtKB">
        <authorList>
            <consortium name="Ensembl"/>
        </authorList>
    </citation>
    <scope>IDENTIFICATION</scope>
</reference>
<dbReference type="PROSITE" id="PS50020">
    <property type="entry name" value="WW_DOMAIN_2"/>
    <property type="match status" value="1"/>
</dbReference>
<dbReference type="InterPro" id="IPR001202">
    <property type="entry name" value="WW_dom"/>
</dbReference>
<dbReference type="InterPro" id="IPR006020">
    <property type="entry name" value="PTB/PI_dom"/>
</dbReference>
<evidence type="ECO:0000259" key="2">
    <source>
        <dbReference type="PROSITE" id="PS01179"/>
    </source>
</evidence>
<dbReference type="CDD" id="cd00201">
    <property type="entry name" value="WW"/>
    <property type="match status" value="1"/>
</dbReference>
<dbReference type="STRING" id="9643.ENSUAMP00000032832"/>
<dbReference type="Gene3D" id="2.20.70.10">
    <property type="match status" value="1"/>
</dbReference>
<dbReference type="Proteomes" id="UP000291022">
    <property type="component" value="Unassembled WGS sequence"/>
</dbReference>
<accession>A0A452SJW5</accession>
<dbReference type="GeneTree" id="ENSGT00390000000002"/>
<dbReference type="PROSITE" id="PS01179">
    <property type="entry name" value="PID"/>
    <property type="match status" value="1"/>
</dbReference>
<dbReference type="InterPro" id="IPR011993">
    <property type="entry name" value="PH-like_dom_sf"/>
</dbReference>
<evidence type="ECO:0008006" key="6">
    <source>
        <dbReference type="Google" id="ProtNLM"/>
    </source>
</evidence>
<feature type="domain" description="PID" evidence="2">
    <location>
        <begin position="70"/>
        <end position="158"/>
    </location>
</feature>
<dbReference type="SUPFAM" id="SSF50729">
    <property type="entry name" value="PH domain-like"/>
    <property type="match status" value="1"/>
</dbReference>
<dbReference type="SUPFAM" id="SSF51045">
    <property type="entry name" value="WW domain"/>
    <property type="match status" value="1"/>
</dbReference>
<feature type="domain" description="WW" evidence="3">
    <location>
        <begin position="28"/>
        <end position="57"/>
    </location>
</feature>
<dbReference type="PANTHER" id="PTHR14058:SF5">
    <property type="entry name" value="AMYLOID BETA PRECURSOR PROTEIN BINDING FAMILY B MEMBER 1"/>
    <property type="match status" value="1"/>
</dbReference>
<dbReference type="GO" id="GO:0005737">
    <property type="term" value="C:cytoplasm"/>
    <property type="evidence" value="ECO:0007669"/>
    <property type="project" value="TreeGrafter"/>
</dbReference>
<evidence type="ECO:0000256" key="1">
    <source>
        <dbReference type="ARBA" id="ARBA00022737"/>
    </source>
</evidence>
<dbReference type="FunFam" id="2.20.70.10:FF:000003">
    <property type="entry name" value="amyloid beta A4 precursor protein-binding family B member 2"/>
    <property type="match status" value="1"/>
</dbReference>
<sequence length="168" mass="19080">MFSQDFFLAIILQDTDSFWNPNAFETDSDLPAGWMRVQDTSGTYYWHIPTGTTQWEPCTSHLFFCVWQCFAVRSLGWVEMTEEELAPGRSSVAVNNCIRQLSYHKNNLHDPMSGGWGEGKDLLLQLEDETLKLVEPQSQALLHAQPIVSIRVWGVGRDSGRWELGLGS</sequence>
<dbReference type="Ensembl" id="ENSUAMT00000036576.1">
    <property type="protein sequence ID" value="ENSUAMP00000032832.1"/>
    <property type="gene ID" value="ENSUAMG00000025034.1"/>
</dbReference>
<reference evidence="4" key="2">
    <citation type="submission" date="2025-08" db="UniProtKB">
        <authorList>
            <consortium name="Ensembl"/>
        </authorList>
    </citation>
    <scope>IDENTIFICATION</scope>
</reference>
<keyword evidence="1" id="KW-0677">Repeat</keyword>
<dbReference type="GO" id="GO:0001540">
    <property type="term" value="F:amyloid-beta binding"/>
    <property type="evidence" value="ECO:0007669"/>
    <property type="project" value="InterPro"/>
</dbReference>
<dbReference type="OMA" id="WEPCTSH"/>
<dbReference type="Gene3D" id="2.30.29.30">
    <property type="entry name" value="Pleckstrin-homology domain (PH domain)/Phosphotyrosine-binding domain (PTB)"/>
    <property type="match status" value="1"/>
</dbReference>
<evidence type="ECO:0000313" key="4">
    <source>
        <dbReference type="Ensembl" id="ENSUAMP00000032832.1"/>
    </source>
</evidence>
<dbReference type="Pfam" id="PF00397">
    <property type="entry name" value="WW"/>
    <property type="match status" value="1"/>
</dbReference>
<dbReference type="GO" id="GO:0006355">
    <property type="term" value="P:regulation of DNA-templated transcription"/>
    <property type="evidence" value="ECO:0007669"/>
    <property type="project" value="TreeGrafter"/>
</dbReference>
<dbReference type="InterPro" id="IPR036020">
    <property type="entry name" value="WW_dom_sf"/>
</dbReference>
<dbReference type="Pfam" id="PF00640">
    <property type="entry name" value="PID"/>
    <property type="match status" value="1"/>
</dbReference>
<dbReference type="PANTHER" id="PTHR14058">
    <property type="entry name" value="AMYLOID BETA A4 PRECURSOR PROTEIN-BINDING FAMILY B"/>
    <property type="match status" value="1"/>
</dbReference>
<dbReference type="GO" id="GO:0005634">
    <property type="term" value="C:nucleus"/>
    <property type="evidence" value="ECO:0007669"/>
    <property type="project" value="TreeGrafter"/>
</dbReference>
<evidence type="ECO:0000259" key="3">
    <source>
        <dbReference type="PROSITE" id="PS50020"/>
    </source>
</evidence>
<organism evidence="4 5">
    <name type="scientific">Ursus americanus</name>
    <name type="common">American black bear</name>
    <name type="synonym">Euarctos americanus</name>
    <dbReference type="NCBI Taxonomy" id="9643"/>
    <lineage>
        <taxon>Eukaryota</taxon>
        <taxon>Metazoa</taxon>
        <taxon>Chordata</taxon>
        <taxon>Craniata</taxon>
        <taxon>Vertebrata</taxon>
        <taxon>Euteleostomi</taxon>
        <taxon>Mammalia</taxon>
        <taxon>Eutheria</taxon>
        <taxon>Laurasiatheria</taxon>
        <taxon>Carnivora</taxon>
        <taxon>Caniformia</taxon>
        <taxon>Ursidae</taxon>
        <taxon>Ursus</taxon>
    </lineage>
</organism>
<name>A0A452SJW5_URSAM</name>
<evidence type="ECO:0000313" key="5">
    <source>
        <dbReference type="Proteomes" id="UP000291022"/>
    </source>
</evidence>
<proteinExistence type="predicted"/>